<feature type="domain" description="Xaa-Pro dipeptidyl-peptidase C-terminal" evidence="2">
    <location>
        <begin position="319"/>
        <end position="546"/>
    </location>
</feature>
<evidence type="ECO:0000313" key="4">
    <source>
        <dbReference type="Proteomes" id="UP000799779"/>
    </source>
</evidence>
<keyword evidence="1 3" id="KW-0378">Hydrolase</keyword>
<dbReference type="InterPro" id="IPR029058">
    <property type="entry name" value="AB_hydrolase_fold"/>
</dbReference>
<dbReference type="AlphaFoldDB" id="A0A6A5WHG7"/>
<protein>
    <submittedName>
        <fullName evidence="3">CocE/NonD hydrolase</fullName>
    </submittedName>
</protein>
<gene>
    <name evidence="3" type="ORF">P154DRAFT_521961</name>
</gene>
<dbReference type="Gene3D" id="1.10.3020.10">
    <property type="entry name" value="alpha-amino acid ester hydrolase ( Helical cap domain)"/>
    <property type="match status" value="1"/>
</dbReference>
<dbReference type="SUPFAM" id="SSF53474">
    <property type="entry name" value="alpha/beta-Hydrolases"/>
    <property type="match status" value="1"/>
</dbReference>
<name>A0A6A5WHG7_9PLEO</name>
<dbReference type="NCBIfam" id="TIGR00976">
    <property type="entry name" value="CocE_NonD"/>
    <property type="match status" value="1"/>
</dbReference>
<dbReference type="Pfam" id="PF08530">
    <property type="entry name" value="PepX_C"/>
    <property type="match status" value="1"/>
</dbReference>
<dbReference type="InterPro" id="IPR013736">
    <property type="entry name" value="Xaa-Pro_dipept_C"/>
</dbReference>
<proteinExistence type="predicted"/>
<dbReference type="InterPro" id="IPR000383">
    <property type="entry name" value="Xaa-Pro-like_dom"/>
</dbReference>
<dbReference type="EMBL" id="ML977584">
    <property type="protein sequence ID" value="KAF2001263.1"/>
    <property type="molecule type" value="Genomic_DNA"/>
</dbReference>
<reference evidence="3" key="1">
    <citation type="journal article" date="2020" name="Stud. Mycol.">
        <title>101 Dothideomycetes genomes: a test case for predicting lifestyles and emergence of pathogens.</title>
        <authorList>
            <person name="Haridas S."/>
            <person name="Albert R."/>
            <person name="Binder M."/>
            <person name="Bloem J."/>
            <person name="Labutti K."/>
            <person name="Salamov A."/>
            <person name="Andreopoulos B."/>
            <person name="Baker S."/>
            <person name="Barry K."/>
            <person name="Bills G."/>
            <person name="Bluhm B."/>
            <person name="Cannon C."/>
            <person name="Castanera R."/>
            <person name="Culley D."/>
            <person name="Daum C."/>
            <person name="Ezra D."/>
            <person name="Gonzalez J."/>
            <person name="Henrissat B."/>
            <person name="Kuo A."/>
            <person name="Liang C."/>
            <person name="Lipzen A."/>
            <person name="Lutzoni F."/>
            <person name="Magnuson J."/>
            <person name="Mondo S."/>
            <person name="Nolan M."/>
            <person name="Ohm R."/>
            <person name="Pangilinan J."/>
            <person name="Park H.-J."/>
            <person name="Ramirez L."/>
            <person name="Alfaro M."/>
            <person name="Sun H."/>
            <person name="Tritt A."/>
            <person name="Yoshinaga Y."/>
            <person name="Zwiers L.-H."/>
            <person name="Turgeon B."/>
            <person name="Goodwin S."/>
            <person name="Spatafora J."/>
            <person name="Crous P."/>
            <person name="Grigoriev I."/>
        </authorList>
    </citation>
    <scope>NUCLEOTIDE SEQUENCE</scope>
    <source>
        <strain evidence="3">CBS 123094</strain>
    </source>
</reference>
<dbReference type="GO" id="GO:0008239">
    <property type="term" value="F:dipeptidyl-peptidase activity"/>
    <property type="evidence" value="ECO:0007669"/>
    <property type="project" value="InterPro"/>
</dbReference>
<dbReference type="InterPro" id="IPR005674">
    <property type="entry name" value="CocE/Ser_esterase"/>
</dbReference>
<dbReference type="SUPFAM" id="SSF49785">
    <property type="entry name" value="Galactose-binding domain-like"/>
    <property type="match status" value="1"/>
</dbReference>
<keyword evidence="4" id="KW-1185">Reference proteome</keyword>
<dbReference type="SMART" id="SM00939">
    <property type="entry name" value="PepX_C"/>
    <property type="match status" value="1"/>
</dbReference>
<dbReference type="Gene3D" id="3.40.50.1820">
    <property type="entry name" value="alpha/beta hydrolase"/>
    <property type="match status" value="1"/>
</dbReference>
<dbReference type="OrthoDB" id="416441at2759"/>
<accession>A0A6A5WHG7</accession>
<dbReference type="Gene3D" id="2.60.120.260">
    <property type="entry name" value="Galactose-binding domain-like"/>
    <property type="match status" value="1"/>
</dbReference>
<dbReference type="InterPro" id="IPR008979">
    <property type="entry name" value="Galactose-bd-like_sf"/>
</dbReference>
<organism evidence="3 4">
    <name type="scientific">Amniculicola lignicola CBS 123094</name>
    <dbReference type="NCBI Taxonomy" id="1392246"/>
    <lineage>
        <taxon>Eukaryota</taxon>
        <taxon>Fungi</taxon>
        <taxon>Dikarya</taxon>
        <taxon>Ascomycota</taxon>
        <taxon>Pezizomycotina</taxon>
        <taxon>Dothideomycetes</taxon>
        <taxon>Pleosporomycetidae</taxon>
        <taxon>Pleosporales</taxon>
        <taxon>Amniculicolaceae</taxon>
        <taxon>Amniculicola</taxon>
    </lineage>
</organism>
<evidence type="ECO:0000256" key="1">
    <source>
        <dbReference type="ARBA" id="ARBA00022801"/>
    </source>
</evidence>
<dbReference type="Proteomes" id="UP000799779">
    <property type="component" value="Unassembled WGS sequence"/>
</dbReference>
<dbReference type="Pfam" id="PF02129">
    <property type="entry name" value="Peptidase_S15"/>
    <property type="match status" value="1"/>
</dbReference>
<sequence>MTKTPRSYIAAFIDRIIAWFFGFPPERSSYTIQDLRIPISAELSRIELAAALFQPVVTNDTQFGGTILMSGPYGRSFPFNLLCRMFAARGYQILSVSCRGTFGSGGEFDAFRNDVKDGKEVVEWMRKQDWYTGRFATIGGSYLGFTQWALLQDNPPPDMVTAVIEVGPHDCSRPIWGHGALDLDIVRWGDMVAHQEEGGLLSALKRNTTASKRHRPVFNSIPLLDSLQSYFQGYAPWVLQLASRSDLSDAYYAPMQCNNALALANIPILLVTGWNDVFLNETMAQYTRLQERGCDVALTAGPWTHLGAGSSQKISQQRFSWIEDHLFGKTKAHRAYPVEYYVTGADEWRSASKWPPQTTTRDLFLYTNQQLSFEKTPSIATTSDFIYDPKDATPTVGGNLLFGKCKVNDSMLFSRSDVLSFTTEPLKDDIEVCGNIAIELSHSTSSPYADLFVRVSEVDGKGRSFNITETLQRLDPSRGTDPIHLKLNPCAHRFGKGKKIRLYVAGGNFPHYSKNIGTANNDNNGSQVRSVKHTITHGGEELSRVIMPVVAV</sequence>
<evidence type="ECO:0000259" key="2">
    <source>
        <dbReference type="SMART" id="SM00939"/>
    </source>
</evidence>
<evidence type="ECO:0000313" key="3">
    <source>
        <dbReference type="EMBL" id="KAF2001263.1"/>
    </source>
</evidence>